<keyword evidence="1" id="KW-1133">Transmembrane helix</keyword>
<feature type="transmembrane region" description="Helical" evidence="1">
    <location>
        <begin position="249"/>
        <end position="271"/>
    </location>
</feature>
<organism evidence="3 4">
    <name type="scientific">Qipengyuania gelatinilytica</name>
    <dbReference type="NCBI Taxonomy" id="2867231"/>
    <lineage>
        <taxon>Bacteria</taxon>
        <taxon>Pseudomonadati</taxon>
        <taxon>Pseudomonadota</taxon>
        <taxon>Alphaproteobacteria</taxon>
        <taxon>Sphingomonadales</taxon>
        <taxon>Erythrobacteraceae</taxon>
        <taxon>Qipengyuania</taxon>
    </lineage>
</organism>
<sequence length="338" mass="37124">MYVHVVSGSSGFPVTGQFSADDVLFRVFATTLGQASVPLLTVLSGWLAYSTTKAYPEMLRGKVGRLVVPLILWNAVMLLLMVAHELAGGREDLPRTLRDWFTALSGIGGKPANIPLGFLRDLFLTFAIFPLLRWIVDKWGPFAVLLAFAFTIIVPTTPVLQRTMILAFFTLGLWLRSVEISKINSKTVALCAIWAVTSLSYEFWSLATTEPAATSRLVLVADRVAIAGIMWALCYRIAGTSLGQNLTKISPIAFFLFCVHFPLFRVLAVPLQPIFGELGEPLFPIYFMIQPILGLIACFLIAKVVQPYVSLQKILNGGRPMTLGNSRTGSKRSEPVSP</sequence>
<protein>
    <submittedName>
        <fullName evidence="3">Acyltransferase</fullName>
    </submittedName>
</protein>
<dbReference type="Proteomes" id="UP000824321">
    <property type="component" value="Chromosome"/>
</dbReference>
<feature type="transmembrane region" description="Helical" evidence="1">
    <location>
        <begin position="142"/>
        <end position="175"/>
    </location>
</feature>
<feature type="transmembrane region" description="Helical" evidence="1">
    <location>
        <begin position="283"/>
        <end position="305"/>
    </location>
</feature>
<dbReference type="InterPro" id="IPR002656">
    <property type="entry name" value="Acyl_transf_3_dom"/>
</dbReference>
<keyword evidence="1" id="KW-0812">Transmembrane</keyword>
<dbReference type="Pfam" id="PF01757">
    <property type="entry name" value="Acyl_transf_3"/>
    <property type="match status" value="1"/>
</dbReference>
<keyword evidence="3" id="KW-0808">Transferase</keyword>
<feature type="transmembrane region" description="Helical" evidence="1">
    <location>
        <begin position="23"/>
        <end position="46"/>
    </location>
</feature>
<dbReference type="GO" id="GO:0016746">
    <property type="term" value="F:acyltransferase activity"/>
    <property type="evidence" value="ECO:0007669"/>
    <property type="project" value="UniProtKB-KW"/>
</dbReference>
<keyword evidence="4" id="KW-1185">Reference proteome</keyword>
<keyword evidence="1" id="KW-0472">Membrane</keyword>
<feature type="domain" description="Acyltransferase 3" evidence="2">
    <location>
        <begin position="2"/>
        <end position="301"/>
    </location>
</feature>
<accession>A0ABX9A1F5</accession>
<feature type="transmembrane region" description="Helical" evidence="1">
    <location>
        <begin position="66"/>
        <end position="87"/>
    </location>
</feature>
<proteinExistence type="predicted"/>
<evidence type="ECO:0000259" key="2">
    <source>
        <dbReference type="Pfam" id="PF01757"/>
    </source>
</evidence>
<dbReference type="EMBL" id="CP081294">
    <property type="protein sequence ID" value="QZD95095.1"/>
    <property type="molecule type" value="Genomic_DNA"/>
</dbReference>
<evidence type="ECO:0000313" key="3">
    <source>
        <dbReference type="EMBL" id="QZD95095.1"/>
    </source>
</evidence>
<name>A0ABX9A1F5_9SPHN</name>
<reference evidence="3 4" key="1">
    <citation type="submission" date="2021-08" db="EMBL/GenBank/DDBJ databases">
        <title>Comparative Genomics Analysis of the Genus Qipengyuania Reveals Extensive Genetic Diversity and Metabolic Versatility, Including the Description of Fifteen Novel Species.</title>
        <authorList>
            <person name="Liu Y."/>
        </authorList>
    </citation>
    <scope>NUCLEOTIDE SEQUENCE [LARGE SCALE GENOMIC DNA]</scope>
    <source>
        <strain evidence="3 4">1NDH1</strain>
    </source>
</reference>
<evidence type="ECO:0000256" key="1">
    <source>
        <dbReference type="SAM" id="Phobius"/>
    </source>
</evidence>
<keyword evidence="3" id="KW-0012">Acyltransferase</keyword>
<gene>
    <name evidence="3" type="ORF">K3136_13660</name>
</gene>
<feature type="transmembrane region" description="Helical" evidence="1">
    <location>
        <begin position="216"/>
        <end position="237"/>
    </location>
</feature>
<feature type="transmembrane region" description="Helical" evidence="1">
    <location>
        <begin position="118"/>
        <end position="136"/>
    </location>
</feature>
<evidence type="ECO:0000313" key="4">
    <source>
        <dbReference type="Proteomes" id="UP000824321"/>
    </source>
</evidence>